<proteinExistence type="inferred from homology"/>
<comment type="function">
    <text evidence="8">This protein binds to the 23S rRNA, and is important in its secondary structure. It is located near the subunit interface in the base of the L7/L12 stalk, and near the tRNA binding site of the peptidyltransferase center.</text>
</comment>
<evidence type="ECO:0000256" key="8">
    <source>
        <dbReference type="RuleBase" id="RU003870"/>
    </source>
</evidence>
<comment type="caution">
    <text evidence="10">The sequence shown here is derived from an EMBL/GenBank/DDBJ whole genome shotgun (WGS) entry which is preliminary data.</text>
</comment>
<protein>
    <recommendedName>
        <fullName evidence="5 6">50S ribosomal protein L6</fullName>
    </recommendedName>
</protein>
<dbReference type="PIRSF" id="PIRSF002162">
    <property type="entry name" value="Ribosomal_L6"/>
    <property type="match status" value="1"/>
</dbReference>
<dbReference type="InterPro" id="IPR000702">
    <property type="entry name" value="Ribosomal_uL6-like"/>
</dbReference>
<dbReference type="Gene3D" id="3.90.930.12">
    <property type="entry name" value="Ribosomal protein L6, alpha-beta domain"/>
    <property type="match status" value="2"/>
</dbReference>
<evidence type="ECO:0000256" key="2">
    <source>
        <dbReference type="ARBA" id="ARBA00022884"/>
    </source>
</evidence>
<evidence type="ECO:0000256" key="5">
    <source>
        <dbReference type="ARBA" id="ARBA00035454"/>
    </source>
</evidence>
<dbReference type="InterPro" id="IPR019906">
    <property type="entry name" value="Ribosomal_uL6_bac-type"/>
</dbReference>
<evidence type="ECO:0000256" key="4">
    <source>
        <dbReference type="ARBA" id="ARBA00023274"/>
    </source>
</evidence>
<dbReference type="GO" id="GO:0022625">
    <property type="term" value="C:cytosolic large ribosomal subunit"/>
    <property type="evidence" value="ECO:0007669"/>
    <property type="project" value="UniProtKB-UniRule"/>
</dbReference>
<dbReference type="SUPFAM" id="SSF56053">
    <property type="entry name" value="Ribosomal protein L6"/>
    <property type="match status" value="2"/>
</dbReference>
<keyword evidence="4 7" id="KW-0687">Ribonucleoprotein</keyword>
<gene>
    <name evidence="10" type="ORF">ACD_3C00085G0004</name>
</gene>
<feature type="domain" description="Large ribosomal subunit protein uL6 alpha-beta" evidence="9">
    <location>
        <begin position="95"/>
        <end position="168"/>
    </location>
</feature>
<dbReference type="GO" id="GO:0019843">
    <property type="term" value="F:rRNA binding"/>
    <property type="evidence" value="ECO:0007669"/>
    <property type="project" value="UniProtKB-UniRule"/>
</dbReference>
<dbReference type="NCBIfam" id="TIGR03654">
    <property type="entry name" value="L6_bact"/>
    <property type="match status" value="1"/>
</dbReference>
<dbReference type="InterPro" id="IPR020040">
    <property type="entry name" value="Ribosomal_uL6_a/b-dom"/>
</dbReference>
<sequence length="184" mass="21079">MSRIWKSPIQIPSAVTVELKNNVVTVKGPKGELTQDVRDFVSINQVENTLTVSVKDENETFQRWVWGLTRTLVNNMVIWVTVGYQKILEIQWVGYKFEVVGTDKLTLSVGFSHKVELQAPKWLSVAVEPSIKNAIVITWIDKQLVGFFAAKVRAIKKPEPYKGKWIRYSGEYVRRKAGKTWGKK</sequence>
<evidence type="ECO:0000259" key="9">
    <source>
        <dbReference type="Pfam" id="PF00347"/>
    </source>
</evidence>
<feature type="domain" description="Large ribosomal subunit protein uL6 alpha-beta" evidence="9">
    <location>
        <begin position="11"/>
        <end position="83"/>
    </location>
</feature>
<accession>K2GXR5</accession>
<keyword evidence="2 8" id="KW-0694">RNA-binding</keyword>
<evidence type="ECO:0000256" key="6">
    <source>
        <dbReference type="NCBIfam" id="TIGR03654"/>
    </source>
</evidence>
<name>K2GXR5_9BACT</name>
<evidence type="ECO:0000256" key="1">
    <source>
        <dbReference type="ARBA" id="ARBA00022730"/>
    </source>
</evidence>
<organism evidence="10">
    <name type="scientific">uncultured bacterium</name>
    <name type="common">gcode 4</name>
    <dbReference type="NCBI Taxonomy" id="1234023"/>
    <lineage>
        <taxon>Bacteria</taxon>
        <taxon>environmental samples</taxon>
    </lineage>
</organism>
<dbReference type="FunFam" id="3.90.930.12:FF:000002">
    <property type="entry name" value="50S ribosomal protein L6"/>
    <property type="match status" value="1"/>
</dbReference>
<dbReference type="Pfam" id="PF00347">
    <property type="entry name" value="Ribosomal_L6"/>
    <property type="match status" value="2"/>
</dbReference>
<dbReference type="PANTHER" id="PTHR11655">
    <property type="entry name" value="60S/50S RIBOSOMAL PROTEIN L6/L9"/>
    <property type="match status" value="1"/>
</dbReference>
<keyword evidence="3 7" id="KW-0689">Ribosomal protein</keyword>
<dbReference type="EMBL" id="AMFJ01000359">
    <property type="protein sequence ID" value="EKE28230.1"/>
    <property type="molecule type" value="Genomic_DNA"/>
</dbReference>
<evidence type="ECO:0000256" key="7">
    <source>
        <dbReference type="RuleBase" id="RU003869"/>
    </source>
</evidence>
<dbReference type="InterPro" id="IPR036789">
    <property type="entry name" value="Ribosomal_uL6-like_a/b-dom_sf"/>
</dbReference>
<keyword evidence="1 8" id="KW-0699">rRNA-binding</keyword>
<dbReference type="PRINTS" id="PR00059">
    <property type="entry name" value="RIBOSOMALL6"/>
</dbReference>
<comment type="similarity">
    <text evidence="7">Belongs to the universal ribosomal protein uL6 family.</text>
</comment>
<dbReference type="PANTHER" id="PTHR11655:SF14">
    <property type="entry name" value="LARGE RIBOSOMAL SUBUNIT PROTEIN UL6M"/>
    <property type="match status" value="1"/>
</dbReference>
<evidence type="ECO:0000313" key="10">
    <source>
        <dbReference type="EMBL" id="EKE28230.1"/>
    </source>
</evidence>
<evidence type="ECO:0000256" key="3">
    <source>
        <dbReference type="ARBA" id="ARBA00022980"/>
    </source>
</evidence>
<dbReference type="GO" id="GO:0003735">
    <property type="term" value="F:structural constituent of ribosome"/>
    <property type="evidence" value="ECO:0007669"/>
    <property type="project" value="UniProtKB-UniRule"/>
</dbReference>
<dbReference type="AlphaFoldDB" id="K2GXR5"/>
<reference evidence="10" key="1">
    <citation type="journal article" date="2012" name="Science">
        <title>Fermentation, hydrogen, and sulfur metabolism in multiple uncultivated bacterial phyla.</title>
        <authorList>
            <person name="Wrighton K.C."/>
            <person name="Thomas B.C."/>
            <person name="Sharon I."/>
            <person name="Miller C.S."/>
            <person name="Castelle C.J."/>
            <person name="VerBerkmoes N.C."/>
            <person name="Wilkins M.J."/>
            <person name="Hettich R.L."/>
            <person name="Lipton M.S."/>
            <person name="Williams K.H."/>
            <person name="Long P.E."/>
            <person name="Banfield J.F."/>
        </authorList>
    </citation>
    <scope>NUCLEOTIDE SEQUENCE [LARGE SCALE GENOMIC DNA]</scope>
</reference>
<dbReference type="GO" id="GO:0002181">
    <property type="term" value="P:cytoplasmic translation"/>
    <property type="evidence" value="ECO:0007669"/>
    <property type="project" value="TreeGrafter"/>
</dbReference>